<evidence type="ECO:0000256" key="2">
    <source>
        <dbReference type="ARBA" id="ARBA00001936"/>
    </source>
</evidence>
<dbReference type="AlphaFoldDB" id="A0A133VJ03"/>
<evidence type="ECO:0000256" key="5">
    <source>
        <dbReference type="ARBA" id="ARBA00012964"/>
    </source>
</evidence>
<reference evidence="9 10" key="1">
    <citation type="journal article" date="2016" name="Sci. Rep.">
        <title>Metabolic traits of an uncultured archaeal lineage -MSBL1- from brine pools of the Red Sea.</title>
        <authorList>
            <person name="Mwirichia R."/>
            <person name="Alam I."/>
            <person name="Rashid M."/>
            <person name="Vinu M."/>
            <person name="Ba-Alawi W."/>
            <person name="Anthony Kamau A."/>
            <person name="Kamanda Ngugi D."/>
            <person name="Goker M."/>
            <person name="Klenk H.P."/>
            <person name="Bajic V."/>
            <person name="Stingl U."/>
        </authorList>
    </citation>
    <scope>NUCLEOTIDE SEQUENCE [LARGE SCALE GENOMIC DNA]</scope>
    <source>
        <strain evidence="9">SCGC-AAA382F02</strain>
    </source>
</reference>
<keyword evidence="10" id="KW-1185">Reference proteome</keyword>
<dbReference type="GO" id="GO:0002953">
    <property type="term" value="F:5'-deoxynucleotidase activity"/>
    <property type="evidence" value="ECO:0007669"/>
    <property type="project" value="UniProtKB-EC"/>
</dbReference>
<dbReference type="CDD" id="cd00077">
    <property type="entry name" value="HDc"/>
    <property type="match status" value="1"/>
</dbReference>
<organism evidence="9 10">
    <name type="scientific">candidate division MSBL1 archaeon SCGC-AAA382F02</name>
    <dbReference type="NCBI Taxonomy" id="1698282"/>
    <lineage>
        <taxon>Archaea</taxon>
        <taxon>Methanobacteriati</taxon>
        <taxon>Methanobacteriota</taxon>
        <taxon>candidate division MSBL1</taxon>
    </lineage>
</organism>
<dbReference type="GO" id="GO:0046872">
    <property type="term" value="F:metal ion binding"/>
    <property type="evidence" value="ECO:0007669"/>
    <property type="project" value="UniProtKB-KW"/>
</dbReference>
<sequence length="190" mass="22110">MYELLKRINDLKRTPRMGWIESGIEASEAEDVAQHSFETAAITLLLSNSLKENLDNDRALKMAVVHDWAEAITGDFSQEISSELGFGIKEKIEEGAIENLLKENIPNREEYLEIWKEYLELESRESKLVHIADRLSILFEASYLFQKGESSEKLIKIWKTVEEELQDYTEDFPILEDLLKKLEENYPEPK</sequence>
<dbReference type="PANTHER" id="PTHR11845:SF13">
    <property type="entry name" value="5'-DEOXYNUCLEOTIDASE HDDC2"/>
    <property type="match status" value="1"/>
</dbReference>
<evidence type="ECO:0000313" key="10">
    <source>
        <dbReference type="Proteomes" id="UP000070491"/>
    </source>
</evidence>
<dbReference type="Gene3D" id="1.10.3210.10">
    <property type="entry name" value="Hypothetical protein af1432"/>
    <property type="match status" value="1"/>
</dbReference>
<dbReference type="PANTHER" id="PTHR11845">
    <property type="entry name" value="5'-DEOXYNUCLEOTIDASE HDDC2"/>
    <property type="match status" value="1"/>
</dbReference>
<comment type="catalytic activity">
    <reaction evidence="1">
        <text>a 2'-deoxyribonucleoside 5'-phosphate + H2O = a 2'-deoxyribonucleoside + phosphate</text>
        <dbReference type="Rhea" id="RHEA:36167"/>
        <dbReference type="ChEBI" id="CHEBI:15377"/>
        <dbReference type="ChEBI" id="CHEBI:18274"/>
        <dbReference type="ChEBI" id="CHEBI:43474"/>
        <dbReference type="ChEBI" id="CHEBI:65317"/>
        <dbReference type="EC" id="3.1.3.89"/>
    </reaction>
</comment>
<proteinExistence type="predicted"/>
<dbReference type="InterPro" id="IPR003607">
    <property type="entry name" value="HD/PDEase_dom"/>
</dbReference>
<evidence type="ECO:0000256" key="6">
    <source>
        <dbReference type="ARBA" id="ARBA00022723"/>
    </source>
</evidence>
<feature type="domain" description="HD/PDEase" evidence="8">
    <location>
        <begin position="28"/>
        <end position="147"/>
    </location>
</feature>
<dbReference type="Proteomes" id="UP000070491">
    <property type="component" value="Unassembled WGS sequence"/>
</dbReference>
<keyword evidence="7" id="KW-0378">Hydrolase</keyword>
<evidence type="ECO:0000256" key="3">
    <source>
        <dbReference type="ARBA" id="ARBA00001941"/>
    </source>
</evidence>
<keyword evidence="6" id="KW-0479">Metal-binding</keyword>
<dbReference type="Pfam" id="PF13023">
    <property type="entry name" value="HD_3"/>
    <property type="match status" value="1"/>
</dbReference>
<comment type="caution">
    <text evidence="9">The sequence shown here is derived from an EMBL/GenBank/DDBJ whole genome shotgun (WGS) entry which is preliminary data.</text>
</comment>
<dbReference type="InterPro" id="IPR006674">
    <property type="entry name" value="HD_domain"/>
</dbReference>
<evidence type="ECO:0000256" key="7">
    <source>
        <dbReference type="ARBA" id="ARBA00022801"/>
    </source>
</evidence>
<dbReference type="EMBL" id="LHYG01000003">
    <property type="protein sequence ID" value="KXB06428.1"/>
    <property type="molecule type" value="Genomic_DNA"/>
</dbReference>
<dbReference type="InterPro" id="IPR039356">
    <property type="entry name" value="YfbR/HDDC2"/>
</dbReference>
<comment type="subunit">
    <text evidence="4">Homodimer.</text>
</comment>
<protein>
    <recommendedName>
        <fullName evidence="5">5'-deoxynucleotidase</fullName>
        <ecNumber evidence="5">3.1.3.89</ecNumber>
    </recommendedName>
</protein>
<dbReference type="GO" id="GO:0005737">
    <property type="term" value="C:cytoplasm"/>
    <property type="evidence" value="ECO:0007669"/>
    <property type="project" value="TreeGrafter"/>
</dbReference>
<gene>
    <name evidence="9" type="ORF">AKJ53_00395</name>
</gene>
<evidence type="ECO:0000313" key="9">
    <source>
        <dbReference type="EMBL" id="KXB06428.1"/>
    </source>
</evidence>
<comment type="cofactor">
    <cofactor evidence="2">
        <name>Mn(2+)</name>
        <dbReference type="ChEBI" id="CHEBI:29035"/>
    </cofactor>
</comment>
<comment type="cofactor">
    <cofactor evidence="3">
        <name>Co(2+)</name>
        <dbReference type="ChEBI" id="CHEBI:48828"/>
    </cofactor>
</comment>
<dbReference type="SUPFAM" id="SSF109604">
    <property type="entry name" value="HD-domain/PDEase-like"/>
    <property type="match status" value="1"/>
</dbReference>
<accession>A0A133VJ03</accession>
<evidence type="ECO:0000259" key="8">
    <source>
        <dbReference type="SMART" id="SM00471"/>
    </source>
</evidence>
<dbReference type="EC" id="3.1.3.89" evidence="5"/>
<evidence type="ECO:0000256" key="4">
    <source>
        <dbReference type="ARBA" id="ARBA00011738"/>
    </source>
</evidence>
<evidence type="ECO:0000256" key="1">
    <source>
        <dbReference type="ARBA" id="ARBA00001638"/>
    </source>
</evidence>
<dbReference type="SMART" id="SM00471">
    <property type="entry name" value="HDc"/>
    <property type="match status" value="1"/>
</dbReference>
<name>A0A133VJ03_9EURY</name>